<dbReference type="EMBL" id="JACEGA010000001">
    <property type="protein sequence ID" value="MBB2183826.1"/>
    <property type="molecule type" value="Genomic_DNA"/>
</dbReference>
<feature type="active site" description="Proton donor" evidence="18">
    <location>
        <position position="497"/>
    </location>
</feature>
<dbReference type="InterPro" id="IPR015813">
    <property type="entry name" value="Pyrv/PenolPyrv_kinase-like_dom"/>
</dbReference>
<evidence type="ECO:0000256" key="13">
    <source>
        <dbReference type="ARBA" id="ARBA00022723"/>
    </source>
</evidence>
<dbReference type="GO" id="GO:0016301">
    <property type="term" value="F:kinase activity"/>
    <property type="evidence" value="ECO:0007669"/>
    <property type="project" value="UniProtKB-KW"/>
</dbReference>
<dbReference type="InterPro" id="IPR036637">
    <property type="entry name" value="Phosphohistidine_dom_sf"/>
</dbReference>
<evidence type="ECO:0000259" key="23">
    <source>
        <dbReference type="Pfam" id="PF02896"/>
    </source>
</evidence>
<feature type="binding site" evidence="20">
    <location>
        <position position="426"/>
    </location>
    <ligand>
        <name>Mg(2+)</name>
        <dbReference type="ChEBI" id="CHEBI:18420"/>
    </ligand>
</feature>
<comment type="cofactor">
    <cofactor evidence="2 17 20">
        <name>Mg(2+)</name>
        <dbReference type="ChEBI" id="CHEBI:18420"/>
    </cofactor>
</comment>
<evidence type="ECO:0000256" key="10">
    <source>
        <dbReference type="ARBA" id="ARBA00022597"/>
    </source>
</evidence>
<dbReference type="GO" id="GO:0008965">
    <property type="term" value="F:phosphoenolpyruvate-protein phosphotransferase activity"/>
    <property type="evidence" value="ECO:0007669"/>
    <property type="project" value="UniProtKB-EC"/>
</dbReference>
<evidence type="ECO:0000256" key="7">
    <source>
        <dbReference type="ARBA" id="ARBA00016544"/>
    </source>
</evidence>
<evidence type="ECO:0000256" key="5">
    <source>
        <dbReference type="ARBA" id="ARBA00007837"/>
    </source>
</evidence>
<evidence type="ECO:0000259" key="24">
    <source>
        <dbReference type="Pfam" id="PF05524"/>
    </source>
</evidence>
<feature type="binding site" evidence="20">
    <location>
        <position position="450"/>
    </location>
    <ligand>
        <name>Mg(2+)</name>
        <dbReference type="ChEBI" id="CHEBI:18420"/>
    </ligand>
</feature>
<dbReference type="EC" id="2.7.3.9" evidence="6 17"/>
<comment type="function">
    <text evidence="3 17">General (non sugar-specific) component of the phosphoenolpyruvate-dependent sugar phosphotransferase system (sugar PTS). This major carbohydrate active-transport system catalyzes the phosphorylation of incoming sugar substrates concomitantly with their translocation across the cell membrane. Enzyme I transfers the phosphoryl group from phosphoenolpyruvate (PEP) to the phosphoryl carrier protein (HPr).</text>
</comment>
<reference evidence="25 26" key="1">
    <citation type="submission" date="2020-07" db="EMBL/GenBank/DDBJ databases">
        <title>Characterization and genome sequencing of isolate MD1, a novel member within the family Lachnospiraceae.</title>
        <authorList>
            <person name="Rettenmaier R."/>
            <person name="Di Bello L."/>
            <person name="Zinser C."/>
            <person name="Scheitz K."/>
            <person name="Liebl W."/>
            <person name="Zverlov V."/>
        </authorList>
    </citation>
    <scope>NUCLEOTIDE SEQUENCE [LARGE SCALE GENOMIC DNA]</scope>
    <source>
        <strain evidence="25 26">MD1</strain>
    </source>
</reference>
<comment type="subcellular location">
    <subcellularLocation>
        <location evidence="4 17">Cytoplasm</location>
    </subcellularLocation>
</comment>
<dbReference type="Gene3D" id="1.10.274.10">
    <property type="entry name" value="PtsI, HPr-binding domain"/>
    <property type="match status" value="1"/>
</dbReference>
<name>A0A839K2I2_9FIRM</name>
<dbReference type="Gene3D" id="3.20.20.60">
    <property type="entry name" value="Phosphoenolpyruvate-binding domains"/>
    <property type="match status" value="1"/>
</dbReference>
<dbReference type="GO" id="GO:0046872">
    <property type="term" value="F:metal ion binding"/>
    <property type="evidence" value="ECO:0007669"/>
    <property type="project" value="UniProtKB-KW"/>
</dbReference>
<dbReference type="Pfam" id="PF00391">
    <property type="entry name" value="PEP-utilizers"/>
    <property type="match status" value="1"/>
</dbReference>
<keyword evidence="8 17" id="KW-0813">Transport</keyword>
<dbReference type="SUPFAM" id="SSF52009">
    <property type="entry name" value="Phosphohistidine domain"/>
    <property type="match status" value="1"/>
</dbReference>
<evidence type="ECO:0000256" key="11">
    <source>
        <dbReference type="ARBA" id="ARBA00022679"/>
    </source>
</evidence>
<dbReference type="PANTHER" id="PTHR46244:SF3">
    <property type="entry name" value="PHOSPHOENOLPYRUVATE-PROTEIN PHOSPHOTRANSFERASE"/>
    <property type="match status" value="1"/>
</dbReference>
<dbReference type="SUPFAM" id="SSF51621">
    <property type="entry name" value="Phosphoenolpyruvate/pyruvate domain"/>
    <property type="match status" value="1"/>
</dbReference>
<feature type="binding site" evidence="19">
    <location>
        <position position="327"/>
    </location>
    <ligand>
        <name>phosphoenolpyruvate</name>
        <dbReference type="ChEBI" id="CHEBI:58702"/>
    </ligand>
</feature>
<dbReference type="InterPro" id="IPR000121">
    <property type="entry name" value="PEP_util_C"/>
</dbReference>
<keyword evidence="10 17" id="KW-0762">Sugar transport</keyword>
<dbReference type="InterPro" id="IPR008279">
    <property type="entry name" value="PEP-util_enz_mobile_dom"/>
</dbReference>
<evidence type="ECO:0000256" key="9">
    <source>
        <dbReference type="ARBA" id="ARBA00022490"/>
    </source>
</evidence>
<evidence type="ECO:0000256" key="20">
    <source>
        <dbReference type="PIRSR" id="PIRSR000732-3"/>
    </source>
</evidence>
<dbReference type="GO" id="GO:0005737">
    <property type="term" value="C:cytoplasm"/>
    <property type="evidence" value="ECO:0007669"/>
    <property type="project" value="UniProtKB-SubCell"/>
</dbReference>
<sequence>MRELMVQNTMSDGITVGKAYVISKQDMKADNYQINEQEIESEIMRYYDAVKEARQQLEEIARTNESKVFFGHLAIIKDQSLHDITINRIQNGRRNAQQAIEEAAYELYAQFDAMKDDYIRERKADISDVCTRIMKCLKKDKRNPFLNIVEPVILVADELTPSDTLMLPLERIIGIITKQGGVTSHVSILAREMEIPALVGVSDIMEAVSTGDMIAMDAEHGIIIIDPDDSTLQEYEKQAIHYQKIRNAEKELDALPSITLDGKSIRVCANVGNVEAVKKAASYHIDGIGLFRSEFLYMENDHFPTEEEQFLAYKEAAMLCEKEIVIRTLDIGGDKALHYYEFEKEENPFLGWRAIRISLELEEVFKTQLRAILRASAYGTIKIMLPMIISVEELNRAKEILNDCKKELKEKGHPFDEKIKIGIMIETPAAVLCAEDLAREADFFSIGTNDLTQYLLAVDRGNPKIKQLFNEFHPAVLRSIQKVINAGHAMGIEVGMCGEMAADERATKLLLGLGLDEFSMSICEMAKIKKQIRSINYKDAVEMAKKMLSAATMEEVMRHL</sequence>
<accession>A0A839K2I2</accession>
<feature type="binding site" evidence="19">
    <location>
        <position position="460"/>
    </location>
    <ligand>
        <name>phosphoenolpyruvate</name>
        <dbReference type="ChEBI" id="CHEBI:58702"/>
    </ligand>
</feature>
<dbReference type="AlphaFoldDB" id="A0A839K2I2"/>
<evidence type="ECO:0000313" key="26">
    <source>
        <dbReference type="Proteomes" id="UP000574276"/>
    </source>
</evidence>
<keyword evidence="12 17" id="KW-0598">Phosphotransferase system</keyword>
<dbReference type="PANTHER" id="PTHR46244">
    <property type="entry name" value="PHOSPHOENOLPYRUVATE-PROTEIN PHOSPHOTRANSFERASE"/>
    <property type="match status" value="1"/>
</dbReference>
<protein>
    <recommendedName>
        <fullName evidence="7 17">Phosphoenolpyruvate-protein phosphotransferase</fullName>
        <ecNumber evidence="6 17">2.7.3.9</ecNumber>
    </recommendedName>
    <alternativeName>
        <fullName evidence="16 17">Phosphotransferase system, enzyme I</fullName>
    </alternativeName>
</protein>
<evidence type="ECO:0000256" key="19">
    <source>
        <dbReference type="PIRSR" id="PIRSR000732-2"/>
    </source>
</evidence>
<dbReference type="Pfam" id="PF02896">
    <property type="entry name" value="PEP-utilizers_C"/>
    <property type="match status" value="1"/>
</dbReference>
<gene>
    <name evidence="25" type="primary">ptsP</name>
    <name evidence="25" type="ORF">H0486_13185</name>
</gene>
<evidence type="ECO:0000256" key="21">
    <source>
        <dbReference type="SAM" id="Coils"/>
    </source>
</evidence>
<keyword evidence="9 17" id="KW-0963">Cytoplasm</keyword>
<dbReference type="InterPro" id="IPR050499">
    <property type="entry name" value="PEP-utilizing_PTS_enzyme"/>
</dbReference>
<dbReference type="InterPro" id="IPR024692">
    <property type="entry name" value="PTS_EI"/>
</dbReference>
<keyword evidence="26" id="KW-1185">Reference proteome</keyword>
<dbReference type="SUPFAM" id="SSF47831">
    <property type="entry name" value="Enzyme I of the PEP:sugar phosphotransferase system HPr-binding (sub)domain"/>
    <property type="match status" value="1"/>
</dbReference>
<dbReference type="InterPro" id="IPR040442">
    <property type="entry name" value="Pyrv_kinase-like_dom_sf"/>
</dbReference>
<evidence type="ECO:0000256" key="1">
    <source>
        <dbReference type="ARBA" id="ARBA00000683"/>
    </source>
</evidence>
<dbReference type="InterPro" id="IPR036618">
    <property type="entry name" value="PtsI_HPr-bd_sf"/>
</dbReference>
<dbReference type="InterPro" id="IPR023151">
    <property type="entry name" value="PEP_util_CS"/>
</dbReference>
<dbReference type="PIRSF" id="PIRSF000732">
    <property type="entry name" value="PTS_enzyme_I"/>
    <property type="match status" value="1"/>
</dbReference>
<evidence type="ECO:0000256" key="4">
    <source>
        <dbReference type="ARBA" id="ARBA00004496"/>
    </source>
</evidence>
<evidence type="ECO:0000256" key="2">
    <source>
        <dbReference type="ARBA" id="ARBA00001946"/>
    </source>
</evidence>
<feature type="binding site" evidence="19">
    <location>
        <position position="292"/>
    </location>
    <ligand>
        <name>phosphoenolpyruvate</name>
        <dbReference type="ChEBI" id="CHEBI:58702"/>
    </ligand>
</feature>
<comment type="similarity">
    <text evidence="5 17">Belongs to the PEP-utilizing enzyme family.</text>
</comment>
<evidence type="ECO:0000256" key="3">
    <source>
        <dbReference type="ARBA" id="ARBA00002728"/>
    </source>
</evidence>
<dbReference type="PROSITE" id="PS00742">
    <property type="entry name" value="PEP_ENZYMES_2"/>
    <property type="match status" value="1"/>
</dbReference>
<dbReference type="GO" id="GO:0009401">
    <property type="term" value="P:phosphoenolpyruvate-dependent sugar phosphotransferase system"/>
    <property type="evidence" value="ECO:0007669"/>
    <property type="project" value="UniProtKB-KW"/>
</dbReference>
<feature type="active site" description="Tele-phosphohistidine intermediate" evidence="18">
    <location>
        <position position="185"/>
    </location>
</feature>
<evidence type="ECO:0000256" key="18">
    <source>
        <dbReference type="PIRSR" id="PIRSR000732-1"/>
    </source>
</evidence>
<keyword evidence="15 17" id="KW-0460">Magnesium</keyword>
<dbReference type="Gene3D" id="3.50.30.10">
    <property type="entry name" value="Phosphohistidine domain"/>
    <property type="match status" value="1"/>
</dbReference>
<keyword evidence="11 17" id="KW-0808">Transferase</keyword>
<evidence type="ECO:0000256" key="17">
    <source>
        <dbReference type="PIRNR" id="PIRNR000732"/>
    </source>
</evidence>
<comment type="catalytic activity">
    <reaction evidence="1 17">
        <text>L-histidyl-[protein] + phosphoenolpyruvate = N(pros)-phospho-L-histidyl-[protein] + pyruvate</text>
        <dbReference type="Rhea" id="RHEA:23880"/>
        <dbReference type="Rhea" id="RHEA-COMP:9745"/>
        <dbReference type="Rhea" id="RHEA-COMP:9746"/>
        <dbReference type="ChEBI" id="CHEBI:15361"/>
        <dbReference type="ChEBI" id="CHEBI:29979"/>
        <dbReference type="ChEBI" id="CHEBI:58702"/>
        <dbReference type="ChEBI" id="CHEBI:64837"/>
        <dbReference type="EC" id="2.7.3.9"/>
    </reaction>
</comment>
<dbReference type="InterPro" id="IPR008731">
    <property type="entry name" value="PTS_EIN"/>
</dbReference>
<keyword evidence="21" id="KW-0175">Coiled coil</keyword>
<dbReference type="InterPro" id="IPR006318">
    <property type="entry name" value="PTS_EI-like"/>
</dbReference>
<evidence type="ECO:0000259" key="22">
    <source>
        <dbReference type="Pfam" id="PF00391"/>
    </source>
</evidence>
<feature type="domain" description="Phosphotransferase system enzyme I N-terminal" evidence="24">
    <location>
        <begin position="10"/>
        <end position="122"/>
    </location>
</feature>
<dbReference type="PRINTS" id="PR01736">
    <property type="entry name" value="PHPHTRNFRASE"/>
</dbReference>
<evidence type="ECO:0000256" key="8">
    <source>
        <dbReference type="ARBA" id="ARBA00022448"/>
    </source>
</evidence>
<organism evidence="25 26">
    <name type="scientific">Variimorphobacter saccharofermentans</name>
    <dbReference type="NCBI Taxonomy" id="2755051"/>
    <lineage>
        <taxon>Bacteria</taxon>
        <taxon>Bacillati</taxon>
        <taxon>Bacillota</taxon>
        <taxon>Clostridia</taxon>
        <taxon>Lachnospirales</taxon>
        <taxon>Lachnospiraceae</taxon>
        <taxon>Variimorphobacter</taxon>
    </lineage>
</organism>
<feature type="domain" description="PEP-utilising enzyme mobile" evidence="22">
    <location>
        <begin position="150"/>
        <end position="221"/>
    </location>
</feature>
<dbReference type="Pfam" id="PF05524">
    <property type="entry name" value="PEP-utilisers_N"/>
    <property type="match status" value="1"/>
</dbReference>
<comment type="caution">
    <text evidence="25">The sequence shown here is derived from an EMBL/GenBank/DDBJ whole genome shotgun (WGS) entry which is preliminary data.</text>
</comment>
<proteinExistence type="inferred from homology"/>
<evidence type="ECO:0000256" key="14">
    <source>
        <dbReference type="ARBA" id="ARBA00022777"/>
    </source>
</evidence>
<dbReference type="NCBIfam" id="TIGR01417">
    <property type="entry name" value="PTS_I_fam"/>
    <property type="match status" value="1"/>
</dbReference>
<evidence type="ECO:0000256" key="6">
    <source>
        <dbReference type="ARBA" id="ARBA00012232"/>
    </source>
</evidence>
<evidence type="ECO:0000256" key="15">
    <source>
        <dbReference type="ARBA" id="ARBA00022842"/>
    </source>
</evidence>
<evidence type="ECO:0000256" key="12">
    <source>
        <dbReference type="ARBA" id="ARBA00022683"/>
    </source>
</evidence>
<evidence type="ECO:0000256" key="16">
    <source>
        <dbReference type="ARBA" id="ARBA00033235"/>
    </source>
</evidence>
<keyword evidence="25" id="KW-0670">Pyruvate</keyword>
<evidence type="ECO:0000313" key="25">
    <source>
        <dbReference type="EMBL" id="MBB2183826.1"/>
    </source>
</evidence>
<feature type="coiled-coil region" evidence="21">
    <location>
        <begin position="36"/>
        <end position="63"/>
    </location>
</feature>
<keyword evidence="13 17" id="KW-0479">Metal-binding</keyword>
<dbReference type="Proteomes" id="UP000574276">
    <property type="component" value="Unassembled WGS sequence"/>
</dbReference>
<keyword evidence="14 17" id="KW-0418">Kinase</keyword>
<feature type="domain" description="PEP-utilising enzyme C-terminal" evidence="23">
    <location>
        <begin position="249"/>
        <end position="536"/>
    </location>
</feature>
<feature type="binding site" evidence="19">
    <location>
        <begin position="449"/>
        <end position="450"/>
    </location>
    <ligand>
        <name>phosphoenolpyruvate</name>
        <dbReference type="ChEBI" id="CHEBI:58702"/>
    </ligand>
</feature>